<evidence type="ECO:0000256" key="7">
    <source>
        <dbReference type="ARBA" id="ARBA00022984"/>
    </source>
</evidence>
<evidence type="ECO:0000256" key="2">
    <source>
        <dbReference type="ARBA" id="ARBA00022598"/>
    </source>
</evidence>
<keyword evidence="3 10" id="KW-0132">Cell division</keyword>
<dbReference type="Pfam" id="PF01225">
    <property type="entry name" value="Mur_ligase"/>
    <property type="match status" value="1"/>
</dbReference>
<evidence type="ECO:0000313" key="16">
    <source>
        <dbReference type="Proteomes" id="UP001242811"/>
    </source>
</evidence>
<feature type="domain" description="Mur ligase N-terminal catalytic" evidence="12">
    <location>
        <begin position="27"/>
        <end position="100"/>
    </location>
</feature>
<dbReference type="PANTHER" id="PTHR43024">
    <property type="entry name" value="UDP-N-ACETYLMURAMOYL-TRIPEPTIDE--D-ALANYL-D-ALANINE LIGASE"/>
    <property type="match status" value="1"/>
</dbReference>
<comment type="similarity">
    <text evidence="10">Belongs to the MurCDEF family. MurF subfamily.</text>
</comment>
<dbReference type="InterPro" id="IPR005863">
    <property type="entry name" value="UDP-N-AcMur_synth"/>
</dbReference>
<organism evidence="15 16">
    <name type="scientific">Paenibacillus brasilensis</name>
    <dbReference type="NCBI Taxonomy" id="128574"/>
    <lineage>
        <taxon>Bacteria</taxon>
        <taxon>Bacillati</taxon>
        <taxon>Bacillota</taxon>
        <taxon>Bacilli</taxon>
        <taxon>Bacillales</taxon>
        <taxon>Paenibacillaceae</taxon>
        <taxon>Paenibacillus</taxon>
    </lineage>
</organism>
<comment type="catalytic activity">
    <reaction evidence="10 11">
        <text>D-alanyl-D-alanine + UDP-N-acetyl-alpha-D-muramoyl-L-alanyl-gamma-D-glutamyl-meso-2,6-diaminopimelate + ATP = UDP-N-acetyl-alpha-D-muramoyl-L-alanyl-gamma-D-glutamyl-meso-2,6-diaminopimeloyl-D-alanyl-D-alanine + ADP + phosphate + H(+)</text>
        <dbReference type="Rhea" id="RHEA:28374"/>
        <dbReference type="ChEBI" id="CHEBI:15378"/>
        <dbReference type="ChEBI" id="CHEBI:30616"/>
        <dbReference type="ChEBI" id="CHEBI:43474"/>
        <dbReference type="ChEBI" id="CHEBI:57822"/>
        <dbReference type="ChEBI" id="CHEBI:61386"/>
        <dbReference type="ChEBI" id="CHEBI:83905"/>
        <dbReference type="ChEBI" id="CHEBI:456216"/>
        <dbReference type="EC" id="6.3.2.10"/>
    </reaction>
</comment>
<dbReference type="Gene3D" id="3.40.1190.10">
    <property type="entry name" value="Mur-like, catalytic domain"/>
    <property type="match status" value="1"/>
</dbReference>
<dbReference type="SUPFAM" id="SSF53244">
    <property type="entry name" value="MurD-like peptide ligases, peptide-binding domain"/>
    <property type="match status" value="1"/>
</dbReference>
<evidence type="ECO:0000259" key="12">
    <source>
        <dbReference type="Pfam" id="PF01225"/>
    </source>
</evidence>
<evidence type="ECO:0000256" key="9">
    <source>
        <dbReference type="ARBA" id="ARBA00023316"/>
    </source>
</evidence>
<dbReference type="HAMAP" id="MF_02019">
    <property type="entry name" value="MurF"/>
    <property type="match status" value="1"/>
</dbReference>
<dbReference type="EMBL" id="JAUSWA010000005">
    <property type="protein sequence ID" value="MDQ0493061.1"/>
    <property type="molecule type" value="Genomic_DNA"/>
</dbReference>
<dbReference type="Gene3D" id="3.40.1390.10">
    <property type="entry name" value="MurE/MurF, N-terminal domain"/>
    <property type="match status" value="1"/>
</dbReference>
<keyword evidence="4 10" id="KW-0547">Nucleotide-binding</keyword>
<dbReference type="Pfam" id="PF08245">
    <property type="entry name" value="Mur_ligase_M"/>
    <property type="match status" value="1"/>
</dbReference>
<dbReference type="Gene3D" id="3.90.190.20">
    <property type="entry name" value="Mur ligase, C-terminal domain"/>
    <property type="match status" value="1"/>
</dbReference>
<comment type="caution">
    <text evidence="15">The sequence shown here is derived from an EMBL/GenBank/DDBJ whole genome shotgun (WGS) entry which is preliminary data.</text>
</comment>
<keyword evidence="2 10" id="KW-0436">Ligase</keyword>
<sequence>MMKRTIGQIASMCGGTLHREADAERMVEGVFTDSRKPQSHGLFIPLSGERFDGHNYVQQIMSEAGVAAFLWQKDHGAPPAGNAIEVEDTLEALQQLAAAYLRETGVSVVGITGSNGKTTTKDIVTALLGTTFKVHKTEGNYNNHIGLPLTVLSMPQDTDILVLEMGMSGRGEIRLLANIAKPDVAVITNIGESHLLQLGSRAEIARAKLEIASGLKPGGLLIYNGDEPLLPQVLAEPATVKPEGLKGFTFGISKDNDDYPTEISSDGEGSLFTTSQSGNEAFRLPLLGQHNVVNGLAALAVARHFNVDADHIRKGLSSLKLTGMRIEVVNCSDGLTVLNDAYNASPASMKAALQTLSGYKTVGRKIAVLGDMLELGSEEKQFHEEIGLFAAKHDVEELFTYGDLGLSIAQGASRLMPTEHVHAYTDKEKLIQHLRTYLHANDIVLVKASRGMRLEEIVDALKNGPLQN</sequence>
<keyword evidence="5 10" id="KW-0067">ATP-binding</keyword>
<feature type="domain" description="Mur ligase central" evidence="14">
    <location>
        <begin position="111"/>
        <end position="302"/>
    </location>
</feature>
<dbReference type="Pfam" id="PF02875">
    <property type="entry name" value="Mur_ligase_C"/>
    <property type="match status" value="1"/>
</dbReference>
<comment type="pathway">
    <text evidence="10 11">Cell wall biogenesis; peptidoglycan biosynthesis.</text>
</comment>
<dbReference type="SUPFAM" id="SSF53623">
    <property type="entry name" value="MurD-like peptide ligases, catalytic domain"/>
    <property type="match status" value="1"/>
</dbReference>
<comment type="function">
    <text evidence="10 11">Involved in cell wall formation. Catalyzes the final step in the synthesis of UDP-N-acetylmuramoyl-pentapeptide, the precursor of murein.</text>
</comment>
<dbReference type="InterPro" id="IPR035911">
    <property type="entry name" value="MurE/MurF_N"/>
</dbReference>
<evidence type="ECO:0000256" key="4">
    <source>
        <dbReference type="ARBA" id="ARBA00022741"/>
    </source>
</evidence>
<evidence type="ECO:0000256" key="6">
    <source>
        <dbReference type="ARBA" id="ARBA00022960"/>
    </source>
</evidence>
<comment type="subcellular location">
    <subcellularLocation>
        <location evidence="10 11">Cytoplasm</location>
    </subcellularLocation>
</comment>
<evidence type="ECO:0000256" key="10">
    <source>
        <dbReference type="HAMAP-Rule" id="MF_02019"/>
    </source>
</evidence>
<dbReference type="InterPro" id="IPR036565">
    <property type="entry name" value="Mur-like_cat_sf"/>
</dbReference>
<evidence type="ECO:0000259" key="13">
    <source>
        <dbReference type="Pfam" id="PF02875"/>
    </source>
</evidence>
<keyword evidence="8 10" id="KW-0131">Cell cycle</keyword>
<dbReference type="NCBIfam" id="TIGR01143">
    <property type="entry name" value="murF"/>
    <property type="match status" value="1"/>
</dbReference>
<evidence type="ECO:0000256" key="1">
    <source>
        <dbReference type="ARBA" id="ARBA00022490"/>
    </source>
</evidence>
<dbReference type="InterPro" id="IPR036615">
    <property type="entry name" value="Mur_ligase_C_dom_sf"/>
</dbReference>
<accession>A0ABU0KXF2</accession>
<dbReference type="EC" id="6.3.2.10" evidence="10 11"/>
<evidence type="ECO:0000256" key="5">
    <source>
        <dbReference type="ARBA" id="ARBA00022840"/>
    </source>
</evidence>
<evidence type="ECO:0000313" key="15">
    <source>
        <dbReference type="EMBL" id="MDQ0493061.1"/>
    </source>
</evidence>
<proteinExistence type="inferred from homology"/>
<evidence type="ECO:0000256" key="8">
    <source>
        <dbReference type="ARBA" id="ARBA00023306"/>
    </source>
</evidence>
<gene>
    <name evidence="10" type="primary">murF</name>
    <name evidence="15" type="ORF">QOZ95_001217</name>
</gene>
<dbReference type="SUPFAM" id="SSF63418">
    <property type="entry name" value="MurE/MurF N-terminal domain"/>
    <property type="match status" value="1"/>
</dbReference>
<dbReference type="InterPro" id="IPR013221">
    <property type="entry name" value="Mur_ligase_cen"/>
</dbReference>
<dbReference type="PANTHER" id="PTHR43024:SF1">
    <property type="entry name" value="UDP-N-ACETYLMURAMOYL-TRIPEPTIDE--D-ALANYL-D-ALANINE LIGASE"/>
    <property type="match status" value="1"/>
</dbReference>
<keyword evidence="1 10" id="KW-0963">Cytoplasm</keyword>
<feature type="binding site" evidence="10">
    <location>
        <begin position="113"/>
        <end position="119"/>
    </location>
    <ligand>
        <name>ATP</name>
        <dbReference type="ChEBI" id="CHEBI:30616"/>
    </ligand>
</feature>
<evidence type="ECO:0000256" key="3">
    <source>
        <dbReference type="ARBA" id="ARBA00022618"/>
    </source>
</evidence>
<keyword evidence="16" id="KW-1185">Reference proteome</keyword>
<dbReference type="InterPro" id="IPR004101">
    <property type="entry name" value="Mur_ligase_C"/>
</dbReference>
<feature type="domain" description="Mur ligase C-terminal" evidence="13">
    <location>
        <begin position="324"/>
        <end position="450"/>
    </location>
</feature>
<keyword evidence="7 10" id="KW-0573">Peptidoglycan synthesis</keyword>
<keyword evidence="6 10" id="KW-0133">Cell shape</keyword>
<dbReference type="GO" id="GO:0047480">
    <property type="term" value="F:UDP-N-acetylmuramoyl-tripeptide-D-alanyl-D-alanine ligase activity"/>
    <property type="evidence" value="ECO:0007669"/>
    <property type="project" value="UniProtKB-EC"/>
</dbReference>
<reference evidence="15 16" key="1">
    <citation type="submission" date="2023-07" db="EMBL/GenBank/DDBJ databases">
        <title>Genomic Encyclopedia of Type Strains, Phase IV (KMG-IV): sequencing the most valuable type-strain genomes for metagenomic binning, comparative biology and taxonomic classification.</title>
        <authorList>
            <person name="Goeker M."/>
        </authorList>
    </citation>
    <scope>NUCLEOTIDE SEQUENCE [LARGE SCALE GENOMIC DNA]</scope>
    <source>
        <strain evidence="15 16">DSM 14914</strain>
    </source>
</reference>
<dbReference type="Proteomes" id="UP001242811">
    <property type="component" value="Unassembled WGS sequence"/>
</dbReference>
<evidence type="ECO:0000259" key="14">
    <source>
        <dbReference type="Pfam" id="PF08245"/>
    </source>
</evidence>
<dbReference type="InterPro" id="IPR000713">
    <property type="entry name" value="Mur_ligase_N"/>
</dbReference>
<evidence type="ECO:0000256" key="11">
    <source>
        <dbReference type="RuleBase" id="RU004136"/>
    </source>
</evidence>
<dbReference type="InterPro" id="IPR051046">
    <property type="entry name" value="MurCDEF_CellWall_CoF430Synth"/>
</dbReference>
<name>A0ABU0KXF2_9BACL</name>
<protein>
    <recommendedName>
        <fullName evidence="10 11">UDP-N-acetylmuramoyl-tripeptide--D-alanyl-D-alanine ligase</fullName>
        <ecNumber evidence="10 11">6.3.2.10</ecNumber>
    </recommendedName>
    <alternativeName>
        <fullName evidence="10">D-alanyl-D-alanine-adding enzyme</fullName>
    </alternativeName>
</protein>
<keyword evidence="9 10" id="KW-0961">Cell wall biogenesis/degradation</keyword>